<accession>A0ABN8JER5</accession>
<gene>
    <name evidence="1" type="ORF">MES4922_160140</name>
</gene>
<keyword evidence="2" id="KW-1185">Reference proteome</keyword>
<protein>
    <submittedName>
        <fullName evidence="1">Uncharacterized protein</fullName>
    </submittedName>
</protein>
<name>A0ABN8JER5_9HYPH</name>
<organism evidence="1 2">
    <name type="scientific">Mesorhizobium ventifaucium</name>
    <dbReference type="NCBI Taxonomy" id="666020"/>
    <lineage>
        <taxon>Bacteria</taxon>
        <taxon>Pseudomonadati</taxon>
        <taxon>Pseudomonadota</taxon>
        <taxon>Alphaproteobacteria</taxon>
        <taxon>Hyphomicrobiales</taxon>
        <taxon>Phyllobacteriaceae</taxon>
        <taxon>Mesorhizobium</taxon>
    </lineage>
</organism>
<proteinExistence type="predicted"/>
<dbReference type="InterPro" id="IPR011660">
    <property type="entry name" value="VapB-like"/>
</dbReference>
<reference evidence="1" key="1">
    <citation type="submission" date="2022-03" db="EMBL/GenBank/DDBJ databases">
        <authorList>
            <person name="Brunel B."/>
        </authorList>
    </citation>
    <scope>NUCLEOTIDE SEQUENCE</scope>
    <source>
        <strain evidence="1">STM4922sample</strain>
    </source>
</reference>
<evidence type="ECO:0000313" key="1">
    <source>
        <dbReference type="EMBL" id="CAH2396325.1"/>
    </source>
</evidence>
<comment type="caution">
    <text evidence="1">The sequence shown here is derived from an EMBL/GenBank/DDBJ whole genome shotgun (WGS) entry which is preliminary data.</text>
</comment>
<sequence>MPLDIRDKVVDALATKLQREINVASKTEAVRIALLHDLSVTTPASLCVTGLRCCRRSVPRWGHPIPTST</sequence>
<dbReference type="EMBL" id="CAKXZS010000008">
    <property type="protein sequence ID" value="CAH2396325.1"/>
    <property type="molecule type" value="Genomic_DNA"/>
</dbReference>
<dbReference type="Proteomes" id="UP001152604">
    <property type="component" value="Unassembled WGS sequence"/>
</dbReference>
<dbReference type="Pfam" id="PF07704">
    <property type="entry name" value="PSK_trans_fac"/>
    <property type="match status" value="1"/>
</dbReference>
<evidence type="ECO:0000313" key="2">
    <source>
        <dbReference type="Proteomes" id="UP001152604"/>
    </source>
</evidence>